<evidence type="ECO:0000313" key="3">
    <source>
        <dbReference type="EMBL" id="SIT81052.1"/>
    </source>
</evidence>
<feature type="domain" description="ABC-type transport auxiliary lipoprotein component" evidence="2">
    <location>
        <begin position="41"/>
        <end position="179"/>
    </location>
</feature>
<protein>
    <recommendedName>
        <fullName evidence="2">ABC-type transport auxiliary lipoprotein component domain-containing protein</fullName>
    </recommendedName>
</protein>
<dbReference type="OrthoDB" id="7858211at2"/>
<proteinExistence type="predicted"/>
<feature type="signal peptide" evidence="1">
    <location>
        <begin position="1"/>
        <end position="20"/>
    </location>
</feature>
<evidence type="ECO:0000256" key="1">
    <source>
        <dbReference type="SAM" id="SignalP"/>
    </source>
</evidence>
<keyword evidence="4" id="KW-1185">Reference proteome</keyword>
<keyword evidence="1" id="KW-0732">Signal</keyword>
<dbReference type="RefSeq" id="WP_076658743.1">
    <property type="nucleotide sequence ID" value="NZ_FTPR01000001.1"/>
</dbReference>
<reference evidence="4" key="1">
    <citation type="submission" date="2017-01" db="EMBL/GenBank/DDBJ databases">
        <authorList>
            <person name="Varghese N."/>
            <person name="Submissions S."/>
        </authorList>
    </citation>
    <scope>NUCLEOTIDE SEQUENCE [LARGE SCALE GENOMIC DNA]</scope>
    <source>
        <strain evidence="4">DSM 29591</strain>
    </source>
</reference>
<accession>A0A1R3WSV1</accession>
<dbReference type="Gene3D" id="3.40.50.10610">
    <property type="entry name" value="ABC-type transport auxiliary lipoprotein component"/>
    <property type="match status" value="1"/>
</dbReference>
<dbReference type="EMBL" id="FTPR01000001">
    <property type="protein sequence ID" value="SIT81052.1"/>
    <property type="molecule type" value="Genomic_DNA"/>
</dbReference>
<dbReference type="SUPFAM" id="SSF159594">
    <property type="entry name" value="XCC0632-like"/>
    <property type="match status" value="1"/>
</dbReference>
<dbReference type="STRING" id="287098.SAMN05421665_1208"/>
<evidence type="ECO:0000313" key="4">
    <source>
        <dbReference type="Proteomes" id="UP000186997"/>
    </source>
</evidence>
<organism evidence="3 4">
    <name type="scientific">Yoonia rosea</name>
    <dbReference type="NCBI Taxonomy" id="287098"/>
    <lineage>
        <taxon>Bacteria</taxon>
        <taxon>Pseudomonadati</taxon>
        <taxon>Pseudomonadota</taxon>
        <taxon>Alphaproteobacteria</taxon>
        <taxon>Rhodobacterales</taxon>
        <taxon>Paracoccaceae</taxon>
        <taxon>Yoonia</taxon>
    </lineage>
</organism>
<dbReference type="Pfam" id="PF03886">
    <property type="entry name" value="ABC_trans_aux"/>
    <property type="match status" value="1"/>
</dbReference>
<dbReference type="Proteomes" id="UP000186997">
    <property type="component" value="Unassembled WGS sequence"/>
</dbReference>
<name>A0A1R3WSV1_9RHOB</name>
<evidence type="ECO:0000259" key="2">
    <source>
        <dbReference type="Pfam" id="PF03886"/>
    </source>
</evidence>
<gene>
    <name evidence="3" type="ORF">SAMN05421665_1208</name>
</gene>
<dbReference type="AlphaFoldDB" id="A0A1R3WSV1"/>
<sequence length="185" mass="19895">MLSRFTVLVLTALAACSPLAERVAMTPLSSSVELRPLVGSAMIRTVSLPTYAAAEEIAVKTADGRITLREDVLWADEPERAVTLILTRTLSDILNTDVGPDPWPFIGLPDVSVDVRVERMLGGLDGTFELRGQFFVASEGVNFRNSTHRFDIIEQVTDGSVESIAAAQSAALLKLAEQIGAVLGR</sequence>
<dbReference type="InterPro" id="IPR005586">
    <property type="entry name" value="ABC_trans_aux"/>
</dbReference>
<feature type="chain" id="PRO_5010261793" description="ABC-type transport auxiliary lipoprotein component domain-containing protein" evidence="1">
    <location>
        <begin position="21"/>
        <end position="185"/>
    </location>
</feature>
<dbReference type="PROSITE" id="PS51257">
    <property type="entry name" value="PROKAR_LIPOPROTEIN"/>
    <property type="match status" value="1"/>
</dbReference>